<sequence length="157" mass="18249">MNTLNYTIANNLIEADGRYLSTQELQPLEQYIRSYNARLEAYQQIQQHSDKVVLQALRKFALAYPDIIQKHGPRCKYDMTEVLRYIALSILRDDEIFFKERMMSWLDTILLAHKRNSSCATAYQYLKEAIDANLPSSSITLVHPYLESVMLCLNSHA</sequence>
<evidence type="ECO:0000256" key="3">
    <source>
        <dbReference type="ARBA" id="ARBA00023307"/>
    </source>
</evidence>
<dbReference type="SUPFAM" id="SSF46458">
    <property type="entry name" value="Globin-like"/>
    <property type="match status" value="1"/>
</dbReference>
<dbReference type="RefSeq" id="WP_069969351.1">
    <property type="nucleotide sequence ID" value="NZ_CM124774.1"/>
</dbReference>
<comment type="similarity">
    <text evidence="1">Belongs to the phycobiliprotein family.</text>
</comment>
<dbReference type="Gene3D" id="1.10.490.20">
    <property type="entry name" value="Phycocyanins"/>
    <property type="match status" value="1"/>
</dbReference>
<evidence type="ECO:0000256" key="2">
    <source>
        <dbReference type="ARBA" id="ARBA00022991"/>
    </source>
</evidence>
<dbReference type="Pfam" id="PF00502">
    <property type="entry name" value="Phycobilisome"/>
    <property type="match status" value="1"/>
</dbReference>
<comment type="caution">
    <text evidence="4">The sequence shown here is derived from an EMBL/GenBank/DDBJ whole genome shotgun (WGS) entry which is preliminary data.</text>
</comment>
<keyword evidence="3" id="KW-0089">Bile pigment</keyword>
<dbReference type="GO" id="GO:0030089">
    <property type="term" value="C:phycobilisome"/>
    <property type="evidence" value="ECO:0007669"/>
    <property type="project" value="InterPro"/>
</dbReference>
<name>A0A1E5QEK6_9CYAN</name>
<reference evidence="4" key="1">
    <citation type="submission" date="2016-09" db="EMBL/GenBank/DDBJ databases">
        <title>Draft genome of thermotolerant cyanobacterium Desertifilum sp. strain IPPAS B-1220.</title>
        <authorList>
            <person name="Sinetova M.A."/>
            <person name="Bolakhan K."/>
            <person name="Zayadan B.K."/>
            <person name="Mironov K.S."/>
            <person name="Ustinova V."/>
            <person name="Kupriyanova E.V."/>
            <person name="Sidorov R.A."/>
            <person name="Skrypnik A.N."/>
            <person name="Gogoleva N.E."/>
            <person name="Gogolev Y.V."/>
            <person name="Los D.A."/>
        </authorList>
    </citation>
    <scope>NUCLEOTIDE SEQUENCE [LARGE SCALE GENOMIC DNA]</scope>
    <source>
        <strain evidence="4">IPPAS B-1220</strain>
    </source>
</reference>
<protein>
    <submittedName>
        <fullName evidence="4">Phycobilisome protein</fullName>
    </submittedName>
</protein>
<dbReference type="STRING" id="1781255.BH720_21875"/>
<dbReference type="InterPro" id="IPR012128">
    <property type="entry name" value="Phycobilisome_asu/bsu"/>
</dbReference>
<keyword evidence="2" id="KW-0157">Chromophore</keyword>
<dbReference type="InterPro" id="IPR038719">
    <property type="entry name" value="Phycobilisome_asu/bsu_sf"/>
</dbReference>
<dbReference type="GO" id="GO:0015979">
    <property type="term" value="P:photosynthesis"/>
    <property type="evidence" value="ECO:0007669"/>
    <property type="project" value="InterPro"/>
</dbReference>
<dbReference type="InterPro" id="IPR009050">
    <property type="entry name" value="Globin-like_sf"/>
</dbReference>
<evidence type="ECO:0000313" key="4">
    <source>
        <dbReference type="EMBL" id="OEJ73041.1"/>
    </source>
</evidence>
<organism evidence="4">
    <name type="scientific">Desertifilum tharense IPPAS B-1220</name>
    <dbReference type="NCBI Taxonomy" id="1781255"/>
    <lineage>
        <taxon>Bacteria</taxon>
        <taxon>Bacillati</taxon>
        <taxon>Cyanobacteriota</taxon>
        <taxon>Cyanophyceae</taxon>
        <taxon>Desertifilales</taxon>
        <taxon>Desertifilaceae</taxon>
        <taxon>Desertifilum</taxon>
    </lineage>
</organism>
<accession>A0A1E5QEK6</accession>
<evidence type="ECO:0000256" key="1">
    <source>
        <dbReference type="ARBA" id="ARBA00008182"/>
    </source>
</evidence>
<dbReference type="CDD" id="cd08919">
    <property type="entry name" value="PBP-like"/>
    <property type="match status" value="1"/>
</dbReference>
<proteinExistence type="inferred from homology"/>
<gene>
    <name evidence="4" type="ORF">BH720_21875</name>
</gene>
<dbReference type="EMBL" id="MJGC01000100">
    <property type="protein sequence ID" value="OEJ73041.1"/>
    <property type="molecule type" value="Genomic_DNA"/>
</dbReference>
<dbReference type="OrthoDB" id="572231at2"/>
<dbReference type="AlphaFoldDB" id="A0A1E5QEK6"/>